<evidence type="ECO:0000313" key="2">
    <source>
        <dbReference type="Proteomes" id="UP000789366"/>
    </source>
</evidence>
<protein>
    <submittedName>
        <fullName evidence="1">4168_t:CDS:1</fullName>
    </submittedName>
</protein>
<proteinExistence type="predicted"/>
<dbReference type="Proteomes" id="UP000789366">
    <property type="component" value="Unassembled WGS sequence"/>
</dbReference>
<reference evidence="1" key="1">
    <citation type="submission" date="2021-06" db="EMBL/GenBank/DDBJ databases">
        <authorList>
            <person name="Kallberg Y."/>
            <person name="Tangrot J."/>
            <person name="Rosling A."/>
        </authorList>
    </citation>
    <scope>NUCLEOTIDE SEQUENCE</scope>
    <source>
        <strain evidence="1">28 12/20/2015</strain>
    </source>
</reference>
<comment type="caution">
    <text evidence="1">The sequence shown here is derived from an EMBL/GenBank/DDBJ whole genome shotgun (WGS) entry which is preliminary data.</text>
</comment>
<sequence length="241" mass="28545">KMSDNFESNQKNKKIQYDEEFHNDNVPHIEYSELKLNLKSVKEGGFSYVSEGTWKEKHIAAKIIKHSKELDINREKIKFEPKIYDYTYESIYNLTDFLEFYETSEDDIYDTEDVHTEKDYKYEFHYGIFIRLDEKVLSTKWYKAVISKINEFLLEIYKNIITLVKNELIKANDYNITFKITGHLVVYEGCRENSEMLGNLETTRDNVVDIDSVASSYHSEASDIFDKNLQTLKELARKSTK</sequence>
<name>A0ACA9LL19_9GLOM</name>
<organism evidence="1 2">
    <name type="scientific">Cetraspora pellucida</name>
    <dbReference type="NCBI Taxonomy" id="1433469"/>
    <lineage>
        <taxon>Eukaryota</taxon>
        <taxon>Fungi</taxon>
        <taxon>Fungi incertae sedis</taxon>
        <taxon>Mucoromycota</taxon>
        <taxon>Glomeromycotina</taxon>
        <taxon>Glomeromycetes</taxon>
        <taxon>Diversisporales</taxon>
        <taxon>Gigasporaceae</taxon>
        <taxon>Cetraspora</taxon>
    </lineage>
</organism>
<evidence type="ECO:0000313" key="1">
    <source>
        <dbReference type="EMBL" id="CAG8537499.1"/>
    </source>
</evidence>
<dbReference type="EMBL" id="CAJVPW010004254">
    <property type="protein sequence ID" value="CAG8537499.1"/>
    <property type="molecule type" value="Genomic_DNA"/>
</dbReference>
<feature type="non-terminal residue" evidence="1">
    <location>
        <position position="241"/>
    </location>
</feature>
<gene>
    <name evidence="1" type="ORF">SPELUC_LOCUS4648</name>
</gene>
<feature type="non-terminal residue" evidence="1">
    <location>
        <position position="1"/>
    </location>
</feature>
<keyword evidence="2" id="KW-1185">Reference proteome</keyword>
<accession>A0ACA9LL19</accession>